<evidence type="ECO:0000256" key="1">
    <source>
        <dbReference type="ARBA" id="ARBA00005594"/>
    </source>
</evidence>
<dbReference type="PRINTS" id="PR01039">
    <property type="entry name" value="TRNASYNTHTRP"/>
</dbReference>
<keyword evidence="6 9" id="KW-0648">Protein biosynthesis</keyword>
<dbReference type="InterPro" id="IPR002305">
    <property type="entry name" value="aa-tRNA-synth_Ic"/>
</dbReference>
<dbReference type="EMBL" id="CP110343">
    <property type="protein sequence ID" value="WPX97837.1"/>
    <property type="molecule type" value="Genomic_DNA"/>
</dbReference>
<evidence type="ECO:0000256" key="3">
    <source>
        <dbReference type="ARBA" id="ARBA00022598"/>
    </source>
</evidence>
<accession>A0ABZ0UQ95</accession>
<evidence type="ECO:0000313" key="11">
    <source>
        <dbReference type="Proteomes" id="UP001325140"/>
    </source>
</evidence>
<name>A0ABZ0UQ95_9RICK</name>
<dbReference type="InterPro" id="IPR001412">
    <property type="entry name" value="aa-tRNA-synth_I_CS"/>
</dbReference>
<gene>
    <name evidence="10" type="ORF">Fokcrypt_00359</name>
</gene>
<evidence type="ECO:0000256" key="8">
    <source>
        <dbReference type="NCBIfam" id="TIGR00233"/>
    </source>
</evidence>
<evidence type="ECO:0000313" key="10">
    <source>
        <dbReference type="EMBL" id="WPX97837.1"/>
    </source>
</evidence>
<keyword evidence="7 9" id="KW-0030">Aminoacyl-tRNA synthetase</keyword>
<evidence type="ECO:0000256" key="2">
    <source>
        <dbReference type="ARBA" id="ARBA00013161"/>
    </source>
</evidence>
<dbReference type="PROSITE" id="PS00178">
    <property type="entry name" value="AA_TRNA_LIGASE_I"/>
    <property type="match status" value="1"/>
</dbReference>
<dbReference type="Gene3D" id="1.10.240.10">
    <property type="entry name" value="Tyrosyl-Transfer RNA Synthetase"/>
    <property type="match status" value="1"/>
</dbReference>
<evidence type="ECO:0000256" key="7">
    <source>
        <dbReference type="ARBA" id="ARBA00023146"/>
    </source>
</evidence>
<dbReference type="Proteomes" id="UP001325140">
    <property type="component" value="Chromosome"/>
</dbReference>
<dbReference type="PANTHER" id="PTHR43766">
    <property type="entry name" value="TRYPTOPHAN--TRNA LIGASE, MITOCHONDRIAL"/>
    <property type="match status" value="1"/>
</dbReference>
<comment type="similarity">
    <text evidence="1 9">Belongs to the class-I aminoacyl-tRNA synthetase family.</text>
</comment>
<dbReference type="InterPro" id="IPR002306">
    <property type="entry name" value="Trp-tRNA-ligase"/>
</dbReference>
<organism evidence="10 11">
    <name type="scientific">Candidatus Fokinia crypta</name>
    <dbReference type="NCBI Taxonomy" id="1920990"/>
    <lineage>
        <taxon>Bacteria</taxon>
        <taxon>Pseudomonadati</taxon>
        <taxon>Pseudomonadota</taxon>
        <taxon>Alphaproteobacteria</taxon>
        <taxon>Rickettsiales</taxon>
        <taxon>Candidatus Midichloriaceae</taxon>
        <taxon>Candidatus Fokinia</taxon>
    </lineage>
</organism>
<dbReference type="Gene3D" id="3.40.50.620">
    <property type="entry name" value="HUPs"/>
    <property type="match status" value="1"/>
</dbReference>
<dbReference type="GO" id="GO:0016874">
    <property type="term" value="F:ligase activity"/>
    <property type="evidence" value="ECO:0007669"/>
    <property type="project" value="UniProtKB-KW"/>
</dbReference>
<protein>
    <recommendedName>
        <fullName evidence="2 8">Tryptophan--tRNA ligase</fullName>
        <ecNumber evidence="2 8">6.1.1.2</ecNumber>
    </recommendedName>
</protein>
<keyword evidence="3 9" id="KW-0436">Ligase</keyword>
<dbReference type="CDD" id="cd00806">
    <property type="entry name" value="TrpRS_core"/>
    <property type="match status" value="1"/>
</dbReference>
<proteinExistence type="inferred from homology"/>
<dbReference type="Pfam" id="PF00579">
    <property type="entry name" value="tRNA-synt_1b"/>
    <property type="match status" value="1"/>
</dbReference>
<reference evidence="10" key="1">
    <citation type="submission" date="2022-10" db="EMBL/GenBank/DDBJ databases">
        <title>Host association and intracellularity evolved multiple times independently in the Rickettsiales.</title>
        <authorList>
            <person name="Castelli M."/>
            <person name="Nardi T."/>
            <person name="Gammuto L."/>
            <person name="Bellinzona G."/>
            <person name="Sabaneyeva E."/>
            <person name="Potekhin A."/>
            <person name="Serra V."/>
            <person name="Petroni G."/>
            <person name="Sassera D."/>
        </authorList>
    </citation>
    <scope>NUCLEOTIDE SEQUENCE [LARGE SCALE GENOMIC DNA]</scope>
    <source>
        <strain evidence="10">US_Bl 11III1</strain>
    </source>
</reference>
<dbReference type="InterPro" id="IPR050203">
    <property type="entry name" value="Trp-tRNA_synthetase"/>
</dbReference>
<evidence type="ECO:0000256" key="4">
    <source>
        <dbReference type="ARBA" id="ARBA00022741"/>
    </source>
</evidence>
<keyword evidence="5 9" id="KW-0067">ATP-binding</keyword>
<evidence type="ECO:0000256" key="9">
    <source>
        <dbReference type="RuleBase" id="RU363036"/>
    </source>
</evidence>
<dbReference type="PANTHER" id="PTHR43766:SF1">
    <property type="entry name" value="TRYPTOPHAN--TRNA LIGASE, MITOCHONDRIAL"/>
    <property type="match status" value="1"/>
</dbReference>
<sequence length="352" mass="39558">MILLHIFVSYIARERKATHMHTGTTKIVLTGDRPTGKLHLGHYAGSLKQRVELQEEHEQYVMIADIQALTDNFNAPNVVTQNVYEVLRDYIAVGIDPTKTTIFLQSQIPSLTELTIYYLNLVTISRLQRNPTLKAEIQQKKYENNLLAGFCIYPVSQAADITAFDGELVPIGEDQLPMIEQTNEIVRKFNSLYGNILKEATPIIGTTKRLSGIDGKAKASKSLNNAIYLSDSPTIIKQKVFAMFTDPNHLKVSDPGKVEGNIVFEYLDAFHKNKNEITALKEHYTRGGLGDTALKSILNDTLQELIAPYRECRNDISSIKMREILYSGSQKANQKANATLEKVKKAIGLHYF</sequence>
<evidence type="ECO:0000256" key="5">
    <source>
        <dbReference type="ARBA" id="ARBA00022840"/>
    </source>
</evidence>
<evidence type="ECO:0000256" key="6">
    <source>
        <dbReference type="ARBA" id="ARBA00022917"/>
    </source>
</evidence>
<dbReference type="EC" id="6.1.1.2" evidence="2 8"/>
<dbReference type="InterPro" id="IPR014729">
    <property type="entry name" value="Rossmann-like_a/b/a_fold"/>
</dbReference>
<dbReference type="SUPFAM" id="SSF52374">
    <property type="entry name" value="Nucleotidylyl transferase"/>
    <property type="match status" value="1"/>
</dbReference>
<keyword evidence="4 9" id="KW-0547">Nucleotide-binding</keyword>
<keyword evidence="11" id="KW-1185">Reference proteome</keyword>
<dbReference type="NCBIfam" id="TIGR00233">
    <property type="entry name" value="trpS"/>
    <property type="match status" value="1"/>
</dbReference>